<evidence type="ECO:0000313" key="8">
    <source>
        <dbReference type="EMBL" id="KRK98220.1"/>
    </source>
</evidence>
<keyword evidence="1" id="KW-1003">Cell membrane</keyword>
<dbReference type="Proteomes" id="UP000051160">
    <property type="component" value="Unassembled WGS sequence"/>
</dbReference>
<evidence type="ECO:0000256" key="3">
    <source>
        <dbReference type="ARBA" id="ARBA00022989"/>
    </source>
</evidence>
<gene>
    <name evidence="8" type="ORF">FD04_GL001199</name>
</gene>
<keyword evidence="4 6" id="KW-0472">Membrane</keyword>
<dbReference type="InterPro" id="IPR010445">
    <property type="entry name" value="LapA_dom"/>
</dbReference>
<dbReference type="PANTHER" id="PTHR41335">
    <property type="entry name" value="MEMBRANE PROTEIN-RELATED"/>
    <property type="match status" value="1"/>
</dbReference>
<evidence type="ECO:0000256" key="5">
    <source>
        <dbReference type="SAM" id="MobiDB-lite"/>
    </source>
</evidence>
<dbReference type="RefSeq" id="WP_056948059.1">
    <property type="nucleotide sequence ID" value="NZ_AZEE01000028.1"/>
</dbReference>
<evidence type="ECO:0000256" key="6">
    <source>
        <dbReference type="SAM" id="Phobius"/>
    </source>
</evidence>
<sequence length="106" mass="11743">MKRQGKVILAIILVIVIAVFSVLNTTSVPIHFGFATVSWPLVLILLVAVFVGALLMFLFSTIGNYQSKKVIKTQATKIQTLERRLTHLSQTDSSTTPTKAKDDKRD</sequence>
<keyword evidence="9" id="KW-1185">Reference proteome</keyword>
<proteinExistence type="predicted"/>
<dbReference type="AlphaFoldDB" id="A0A0R1LQU7"/>
<organism evidence="8 9">
    <name type="scientific">Secundilactobacillus odoratitofui DSM 19909 = JCM 15043</name>
    <dbReference type="NCBI Taxonomy" id="1423776"/>
    <lineage>
        <taxon>Bacteria</taxon>
        <taxon>Bacillati</taxon>
        <taxon>Bacillota</taxon>
        <taxon>Bacilli</taxon>
        <taxon>Lactobacillales</taxon>
        <taxon>Lactobacillaceae</taxon>
        <taxon>Secundilactobacillus</taxon>
    </lineage>
</organism>
<reference evidence="8 9" key="1">
    <citation type="journal article" date="2015" name="Genome Announc.">
        <title>Expanding the biotechnology potential of lactobacilli through comparative genomics of 213 strains and associated genera.</title>
        <authorList>
            <person name="Sun Z."/>
            <person name="Harris H.M."/>
            <person name="McCann A."/>
            <person name="Guo C."/>
            <person name="Argimon S."/>
            <person name="Zhang W."/>
            <person name="Yang X."/>
            <person name="Jeffery I.B."/>
            <person name="Cooney J.C."/>
            <person name="Kagawa T.F."/>
            <person name="Liu W."/>
            <person name="Song Y."/>
            <person name="Salvetti E."/>
            <person name="Wrobel A."/>
            <person name="Rasinkangas P."/>
            <person name="Parkhill J."/>
            <person name="Rea M.C."/>
            <person name="O'Sullivan O."/>
            <person name="Ritari J."/>
            <person name="Douillard F.P."/>
            <person name="Paul Ross R."/>
            <person name="Yang R."/>
            <person name="Briner A.E."/>
            <person name="Felis G.E."/>
            <person name="de Vos W.M."/>
            <person name="Barrangou R."/>
            <person name="Klaenhammer T.R."/>
            <person name="Caufield P.W."/>
            <person name="Cui Y."/>
            <person name="Zhang H."/>
            <person name="O'Toole P.W."/>
        </authorList>
    </citation>
    <scope>NUCLEOTIDE SEQUENCE [LARGE SCALE GENOMIC DNA]</scope>
    <source>
        <strain evidence="8 9">DSM 19909</strain>
    </source>
</reference>
<evidence type="ECO:0000259" key="7">
    <source>
        <dbReference type="Pfam" id="PF06305"/>
    </source>
</evidence>
<dbReference type="EMBL" id="AZEE01000028">
    <property type="protein sequence ID" value="KRK98220.1"/>
    <property type="molecule type" value="Genomic_DNA"/>
</dbReference>
<dbReference type="PATRIC" id="fig|1423776.4.peg.1212"/>
<protein>
    <recommendedName>
        <fullName evidence="7">Lipopolysaccharide assembly protein A domain-containing protein</fullName>
    </recommendedName>
</protein>
<evidence type="ECO:0000256" key="4">
    <source>
        <dbReference type="ARBA" id="ARBA00023136"/>
    </source>
</evidence>
<feature type="transmembrane region" description="Helical" evidence="6">
    <location>
        <begin position="7"/>
        <end position="25"/>
    </location>
</feature>
<feature type="region of interest" description="Disordered" evidence="5">
    <location>
        <begin position="87"/>
        <end position="106"/>
    </location>
</feature>
<dbReference type="GO" id="GO:0005886">
    <property type="term" value="C:plasma membrane"/>
    <property type="evidence" value="ECO:0007669"/>
    <property type="project" value="InterPro"/>
</dbReference>
<keyword evidence="2 6" id="KW-0812">Transmembrane</keyword>
<evidence type="ECO:0000256" key="2">
    <source>
        <dbReference type="ARBA" id="ARBA00022692"/>
    </source>
</evidence>
<keyword evidence="3 6" id="KW-1133">Transmembrane helix</keyword>
<evidence type="ECO:0000256" key="1">
    <source>
        <dbReference type="ARBA" id="ARBA00022475"/>
    </source>
</evidence>
<dbReference type="STRING" id="1423776.FD04_GL001199"/>
<accession>A0A0R1LQU7</accession>
<dbReference type="Pfam" id="PF06305">
    <property type="entry name" value="LapA_dom"/>
    <property type="match status" value="1"/>
</dbReference>
<comment type="caution">
    <text evidence="8">The sequence shown here is derived from an EMBL/GenBank/DDBJ whole genome shotgun (WGS) entry which is preliminary data.</text>
</comment>
<dbReference type="PANTHER" id="PTHR41335:SF1">
    <property type="entry name" value="MEMBRANE PROTEIN"/>
    <property type="match status" value="1"/>
</dbReference>
<feature type="domain" description="Lipopolysaccharide assembly protein A" evidence="7">
    <location>
        <begin position="23"/>
        <end position="85"/>
    </location>
</feature>
<name>A0A0R1LQU7_9LACO</name>
<evidence type="ECO:0000313" key="9">
    <source>
        <dbReference type="Proteomes" id="UP000051160"/>
    </source>
</evidence>
<dbReference type="OrthoDB" id="2990728at2"/>
<feature type="compositionally biased region" description="Polar residues" evidence="5">
    <location>
        <begin position="87"/>
        <end position="98"/>
    </location>
</feature>
<feature type="transmembrane region" description="Helical" evidence="6">
    <location>
        <begin position="37"/>
        <end position="59"/>
    </location>
</feature>